<dbReference type="SUPFAM" id="SSF69318">
    <property type="entry name" value="Integrin alpha N-terminal domain"/>
    <property type="match status" value="1"/>
</dbReference>
<keyword evidence="5" id="KW-0677">Repeat</keyword>
<dbReference type="InterPro" id="IPR013517">
    <property type="entry name" value="FG-GAP"/>
</dbReference>
<dbReference type="GO" id="GO:0007160">
    <property type="term" value="P:cell-matrix adhesion"/>
    <property type="evidence" value="ECO:0007669"/>
    <property type="project" value="TreeGrafter"/>
</dbReference>
<dbReference type="PANTHER" id="PTHR23220">
    <property type="entry name" value="INTEGRIN ALPHA"/>
    <property type="match status" value="1"/>
</dbReference>
<keyword evidence="11" id="KW-0325">Glycoprotein</keyword>
<dbReference type="SMART" id="SM00191">
    <property type="entry name" value="Int_alpha"/>
    <property type="match status" value="5"/>
</dbReference>
<keyword evidence="10 13" id="KW-0675">Receptor</keyword>
<dbReference type="PRINTS" id="PR01185">
    <property type="entry name" value="INTEGRINA"/>
</dbReference>
<dbReference type="GO" id="GO:0007229">
    <property type="term" value="P:integrin-mediated signaling pathway"/>
    <property type="evidence" value="ECO:0007669"/>
    <property type="project" value="UniProtKB-KW"/>
</dbReference>
<evidence type="ECO:0000256" key="2">
    <source>
        <dbReference type="ARBA" id="ARBA00008054"/>
    </source>
</evidence>
<feature type="domain" description="Integrin alpha second immunoglobulin-like" evidence="15">
    <location>
        <begin position="580"/>
        <end position="702"/>
    </location>
</feature>
<dbReference type="InterPro" id="IPR013519">
    <property type="entry name" value="Int_alpha_beta-p"/>
</dbReference>
<keyword evidence="7 13" id="KW-1133">Transmembrane helix</keyword>
<dbReference type="Pfam" id="PF20805">
    <property type="entry name" value="Integrin_A_Ig_2"/>
    <property type="match status" value="1"/>
</dbReference>
<keyword evidence="14" id="KW-0175">Coiled coil</keyword>
<dbReference type="GO" id="GO:0009897">
    <property type="term" value="C:external side of plasma membrane"/>
    <property type="evidence" value="ECO:0007669"/>
    <property type="project" value="TreeGrafter"/>
</dbReference>
<evidence type="ECO:0000256" key="3">
    <source>
        <dbReference type="ARBA" id="ARBA00022692"/>
    </source>
</evidence>
<protein>
    <recommendedName>
        <fullName evidence="15">Integrin alpha second immunoglobulin-like domain-containing protein</fullName>
    </recommendedName>
</protein>
<evidence type="ECO:0000256" key="6">
    <source>
        <dbReference type="ARBA" id="ARBA00022889"/>
    </source>
</evidence>
<evidence type="ECO:0000256" key="9">
    <source>
        <dbReference type="ARBA" id="ARBA00023136"/>
    </source>
</evidence>
<organism evidence="16 17">
    <name type="scientific">Callosobruchus maculatus</name>
    <name type="common">Southern cowpea weevil</name>
    <name type="synonym">Pulse bruchid</name>
    <dbReference type="NCBI Taxonomy" id="64391"/>
    <lineage>
        <taxon>Eukaryota</taxon>
        <taxon>Metazoa</taxon>
        <taxon>Ecdysozoa</taxon>
        <taxon>Arthropoda</taxon>
        <taxon>Hexapoda</taxon>
        <taxon>Insecta</taxon>
        <taxon>Pterygota</taxon>
        <taxon>Neoptera</taxon>
        <taxon>Endopterygota</taxon>
        <taxon>Coleoptera</taxon>
        <taxon>Polyphaga</taxon>
        <taxon>Cucujiformia</taxon>
        <taxon>Chrysomeloidea</taxon>
        <taxon>Chrysomelidae</taxon>
        <taxon>Bruchinae</taxon>
        <taxon>Bruchini</taxon>
        <taxon>Callosobruchus</taxon>
    </lineage>
</organism>
<evidence type="ECO:0000256" key="13">
    <source>
        <dbReference type="RuleBase" id="RU003762"/>
    </source>
</evidence>
<keyword evidence="9 13" id="KW-0472">Membrane</keyword>
<dbReference type="Gene3D" id="2.130.10.130">
    <property type="entry name" value="Integrin alpha, N-terminal"/>
    <property type="match status" value="1"/>
</dbReference>
<evidence type="ECO:0000256" key="11">
    <source>
        <dbReference type="ARBA" id="ARBA00023180"/>
    </source>
</evidence>
<keyword evidence="17" id="KW-1185">Reference proteome</keyword>
<dbReference type="SUPFAM" id="SSF69179">
    <property type="entry name" value="Integrin domains"/>
    <property type="match status" value="2"/>
</dbReference>
<dbReference type="PROSITE" id="PS51470">
    <property type="entry name" value="FG_GAP"/>
    <property type="match status" value="2"/>
</dbReference>
<evidence type="ECO:0000256" key="5">
    <source>
        <dbReference type="ARBA" id="ARBA00022737"/>
    </source>
</evidence>
<dbReference type="PANTHER" id="PTHR23220:SF83">
    <property type="entry name" value="INTEGRIN ALPHA-PS3-RELATED"/>
    <property type="match status" value="1"/>
</dbReference>
<dbReference type="Gene3D" id="1.20.5.930">
    <property type="entry name" value="Bicelle-embedded integrin alpha(iib) transmembrane segment"/>
    <property type="match status" value="1"/>
</dbReference>
<gene>
    <name evidence="16" type="ORF">CALMAC_LOCUS16596</name>
</gene>
<accession>A0A653DEB6</accession>
<sequence>MSHIIIGLTSIFYFACAFNFDTEYPIIYLDPSNSSSYFGYTVALAPKWIKIGAPLTNRSGTVFQCTKKAGCRHLTFPNINIPSKYKKVIERHDRSWIGGTMDISYENDKIVVCGFHKHFTKGDNDFTMGSCYWSNLTSNSFENIFPILDFGKTIKNNQLYMHGHGEAGFSAHLTSGQKELILGAPGVYNWVGAPVRIQFNEQSTVVEPEIPDVTEFEATYGYFGYSVTSGYFYGHPHLFYASGSPKGNGYKGKVVIFRIAGNNRKIDDREVLVGEQFGEYFGATLISGELNRDRYTDFIVGAPFHKVNSFNEGCVYVFLGGKNKLRKATVLYGKTRNGMFGAAISFLGDIDNDGYGDIAVGAPYDTENSGVVYIFRGAKLESGLFGMNNKPCQTIVGKQIDHNIRGFGISFSKIVDIVGNGKGDLAIGAHISGHVVLLRQLPTAVIKYTFRSIPDVLKGEPSDFTLEACFSYSEYTGRNLAIEYRISFDKSAKQPNVRKNLTLIKGKTVCDNTTRTTNDSLTVAFSYDLLRPAPNYNGATYISDRVIKDGDGLCITCPVLDIYRSNSTSYKLDLPFALDCGNDDLCYAELEINVEFPGLSNKTWVTGSSDNVTLRVTVSNAGENAYATKLEVTLPDGIFLRQIPPQCLSQSNASFFVCNVDNPLKRGQKKIINLDLDMKIVDDYIMEKIDIMLRVNTTSNVTRGSTVGYQNYSFKLKREADITIYGTSEQEVNYFGSENEVADIIHIYKVEKIGSSSLEVIQIILWVPFALTFSNRKTNFMKVKKVNGMFAGQAFDCRSYSDQNYHHNETTDIQIDNANKAENDDRTLYLDCVHKDVICQKYICQFGPYRKQKNPAVVKIQMVLDIPALNGILSSKQYISIASMGAVTIVSPRDFIQTSNRTDSTTIVDVFMNDTVQTKKIAMWIIIASILTGLVMLTALVIILYKCQFFERSKKQELEYLRAAIEQAEKLLINEDREYIERRIEEILQRADEKKFD</sequence>
<dbReference type="Gene3D" id="2.60.40.1510">
    <property type="entry name" value="ntegrin, alpha v. Chain A, domain 3"/>
    <property type="match status" value="1"/>
</dbReference>
<feature type="coiled-coil region" evidence="14">
    <location>
        <begin position="951"/>
        <end position="978"/>
    </location>
</feature>
<evidence type="ECO:0000256" key="7">
    <source>
        <dbReference type="ARBA" id="ARBA00022989"/>
    </source>
</evidence>
<dbReference type="EMBL" id="CAACVG010011485">
    <property type="protein sequence ID" value="VEN58186.1"/>
    <property type="molecule type" value="Genomic_DNA"/>
</dbReference>
<feature type="signal peptide" evidence="13">
    <location>
        <begin position="1"/>
        <end position="17"/>
    </location>
</feature>
<dbReference type="InterPro" id="IPR032695">
    <property type="entry name" value="Integrin_dom_sf"/>
</dbReference>
<keyword evidence="8 13" id="KW-0401">Integrin</keyword>
<evidence type="ECO:0000313" key="16">
    <source>
        <dbReference type="EMBL" id="VEN58186.1"/>
    </source>
</evidence>
<evidence type="ECO:0000256" key="14">
    <source>
        <dbReference type="SAM" id="Coils"/>
    </source>
</evidence>
<name>A0A653DEB6_CALMS</name>
<evidence type="ECO:0000259" key="15">
    <source>
        <dbReference type="Pfam" id="PF20805"/>
    </source>
</evidence>
<dbReference type="GO" id="GO:0008305">
    <property type="term" value="C:integrin complex"/>
    <property type="evidence" value="ECO:0007669"/>
    <property type="project" value="InterPro"/>
</dbReference>
<feature type="chain" id="PRO_5031591062" description="Integrin alpha second immunoglobulin-like domain-containing protein" evidence="13">
    <location>
        <begin position="18"/>
        <end position="997"/>
    </location>
</feature>
<proteinExistence type="inferred from homology"/>
<dbReference type="GO" id="GO:0033627">
    <property type="term" value="P:cell adhesion mediated by integrin"/>
    <property type="evidence" value="ECO:0007669"/>
    <property type="project" value="TreeGrafter"/>
</dbReference>
<feature type="repeat" description="FG-GAP" evidence="12">
    <location>
        <begin position="328"/>
        <end position="384"/>
    </location>
</feature>
<feature type="transmembrane region" description="Helical" evidence="13">
    <location>
        <begin position="921"/>
        <end position="945"/>
    </location>
</feature>
<dbReference type="Gene3D" id="2.60.40.1530">
    <property type="entry name" value="ntegrin, alpha v. Chain A, domain 4"/>
    <property type="match status" value="1"/>
</dbReference>
<comment type="subcellular location">
    <subcellularLocation>
        <location evidence="1 13">Membrane</location>
        <topology evidence="1 13">Single-pass type I membrane protein</topology>
    </subcellularLocation>
</comment>
<evidence type="ECO:0000256" key="1">
    <source>
        <dbReference type="ARBA" id="ARBA00004479"/>
    </source>
</evidence>
<evidence type="ECO:0000313" key="17">
    <source>
        <dbReference type="Proteomes" id="UP000410492"/>
    </source>
</evidence>
<keyword evidence="3 13" id="KW-0812">Transmembrane</keyword>
<dbReference type="OrthoDB" id="5573735at2759"/>
<dbReference type="Proteomes" id="UP000410492">
    <property type="component" value="Unassembled WGS sequence"/>
</dbReference>
<dbReference type="AlphaFoldDB" id="A0A653DEB6"/>
<dbReference type="Gene3D" id="2.60.40.1460">
    <property type="entry name" value="Integrin domains. Chain A, domain 2"/>
    <property type="match status" value="1"/>
</dbReference>
<dbReference type="InterPro" id="IPR000413">
    <property type="entry name" value="Integrin_alpha"/>
</dbReference>
<dbReference type="InterPro" id="IPR048285">
    <property type="entry name" value="Integrin_alpha_Ig-like_2"/>
</dbReference>
<dbReference type="Pfam" id="PF01839">
    <property type="entry name" value="FG-GAP"/>
    <property type="match status" value="1"/>
</dbReference>
<dbReference type="GO" id="GO:0005178">
    <property type="term" value="F:integrin binding"/>
    <property type="evidence" value="ECO:0007669"/>
    <property type="project" value="TreeGrafter"/>
</dbReference>
<feature type="repeat" description="FG-GAP" evidence="12">
    <location>
        <begin position="267"/>
        <end position="327"/>
    </location>
</feature>
<evidence type="ECO:0000256" key="4">
    <source>
        <dbReference type="ARBA" id="ARBA00022729"/>
    </source>
</evidence>
<keyword evidence="6 13" id="KW-0130">Cell adhesion</keyword>
<evidence type="ECO:0000256" key="8">
    <source>
        <dbReference type="ARBA" id="ARBA00023037"/>
    </source>
</evidence>
<evidence type="ECO:0000256" key="12">
    <source>
        <dbReference type="PROSITE-ProRule" id="PRU00803"/>
    </source>
</evidence>
<dbReference type="InterPro" id="IPR028994">
    <property type="entry name" value="Integrin_alpha_N"/>
</dbReference>
<keyword evidence="4 13" id="KW-0732">Signal</keyword>
<evidence type="ECO:0000256" key="10">
    <source>
        <dbReference type="ARBA" id="ARBA00023170"/>
    </source>
</evidence>
<dbReference type="GO" id="GO:0007157">
    <property type="term" value="P:heterophilic cell-cell adhesion via plasma membrane cell adhesion molecules"/>
    <property type="evidence" value="ECO:0007669"/>
    <property type="project" value="UniProtKB-ARBA"/>
</dbReference>
<reference evidence="16 17" key="1">
    <citation type="submission" date="2019-01" db="EMBL/GenBank/DDBJ databases">
        <authorList>
            <person name="Sayadi A."/>
        </authorList>
    </citation>
    <scope>NUCLEOTIDE SEQUENCE [LARGE SCALE GENOMIC DNA]</scope>
</reference>
<comment type="similarity">
    <text evidence="2 13">Belongs to the integrin alpha chain family.</text>
</comment>